<dbReference type="AlphaFoldDB" id="A0A164BUF4"/>
<evidence type="ECO:0000313" key="2">
    <source>
        <dbReference type="Proteomes" id="UP000076501"/>
    </source>
</evidence>
<dbReference type="Proteomes" id="UP000076501">
    <property type="component" value="Unassembled WGS sequence"/>
</dbReference>
<dbReference type="EMBL" id="LJKA01000074">
    <property type="protein sequence ID" value="KZD27448.1"/>
    <property type="molecule type" value="Genomic_DNA"/>
</dbReference>
<evidence type="ECO:0000313" key="1">
    <source>
        <dbReference type="EMBL" id="KZD27448.1"/>
    </source>
</evidence>
<protein>
    <submittedName>
        <fullName evidence="1">Uncharacterized protein</fullName>
    </submittedName>
</protein>
<name>A0A164BUF4_BACCE</name>
<proteinExistence type="predicted"/>
<accession>A0A164BUF4</accession>
<gene>
    <name evidence="1" type="ORF">B4082_5394</name>
</gene>
<reference evidence="1 2" key="1">
    <citation type="submission" date="2015-09" db="EMBL/GenBank/DDBJ databases">
        <title>Bacillus cereus food isolates.</title>
        <authorList>
            <person name="Boekhorst J."/>
        </authorList>
    </citation>
    <scope>NUCLEOTIDE SEQUENCE [LARGE SCALE GENOMIC DNA]</scope>
    <source>
        <strain evidence="1 2">B4082</strain>
    </source>
</reference>
<comment type="caution">
    <text evidence="1">The sequence shown here is derived from an EMBL/GenBank/DDBJ whole genome shotgun (WGS) entry which is preliminary data.</text>
</comment>
<organism evidence="1 2">
    <name type="scientific">Bacillus cereus</name>
    <dbReference type="NCBI Taxonomy" id="1396"/>
    <lineage>
        <taxon>Bacteria</taxon>
        <taxon>Bacillati</taxon>
        <taxon>Bacillota</taxon>
        <taxon>Bacilli</taxon>
        <taxon>Bacillales</taxon>
        <taxon>Bacillaceae</taxon>
        <taxon>Bacillus</taxon>
        <taxon>Bacillus cereus group</taxon>
    </lineage>
</organism>
<dbReference type="PATRIC" id="fig|1396.539.peg.1181"/>
<sequence>MEVFVPIINKGDKVLLNATIGTELLVQIGADEGTSFNVDAITYQLFRDDVLLTDTLVSGKYEVGANIDMIYSFNSTFTWVDHPPDPILPIGPVHYRIVANIGNISETITSAQVRNRGFSAVIYPTDPI</sequence>